<dbReference type="GeneID" id="8242617"/>
<sequence length="190" mass="19962">MGVFGVALLTNSGGDPTYADALCVLSATVFGYHMHVSGNVAPKFEDQELPFVAMQLTVVGVEAGIFKLGEIVFEAANGGPDLMTVIANVPATTGDVPWAPLVYMGVVTTAFTLFIEFIAFQSIPASLAALIYTAEPLWGAAFAWHFMGDRWGGIGWAGAGLIVIATVGSQYLSFKEDVKTDENAAPAILP</sequence>
<dbReference type="InParanoid" id="C1E3P5"/>
<dbReference type="RefSeq" id="XP_002501714.1">
    <property type="nucleotide sequence ID" value="XM_002501668.1"/>
</dbReference>
<dbReference type="OrthoDB" id="498039at2759"/>
<keyword evidence="5 7" id="KW-1133">Transmembrane helix</keyword>
<dbReference type="InterPro" id="IPR000620">
    <property type="entry name" value="EamA_dom"/>
</dbReference>
<dbReference type="InterPro" id="IPR051258">
    <property type="entry name" value="Diverse_Substrate_Transporter"/>
</dbReference>
<evidence type="ECO:0000259" key="8">
    <source>
        <dbReference type="Pfam" id="PF00892"/>
    </source>
</evidence>
<dbReference type="PANTHER" id="PTHR42920">
    <property type="entry name" value="OS03G0707200 PROTEIN-RELATED"/>
    <property type="match status" value="1"/>
</dbReference>
<name>C1E3P5_MICCC</name>
<dbReference type="KEGG" id="mis:MICPUN_108076"/>
<dbReference type="EMBL" id="CP001325">
    <property type="protein sequence ID" value="ACO62972.1"/>
    <property type="molecule type" value="Genomic_DNA"/>
</dbReference>
<keyword evidence="6 7" id="KW-0472">Membrane</keyword>
<evidence type="ECO:0000256" key="6">
    <source>
        <dbReference type="ARBA" id="ARBA00023136"/>
    </source>
</evidence>
<evidence type="ECO:0000256" key="2">
    <source>
        <dbReference type="ARBA" id="ARBA00007635"/>
    </source>
</evidence>
<feature type="transmembrane region" description="Helical" evidence="7">
    <location>
        <begin position="101"/>
        <end position="120"/>
    </location>
</feature>
<dbReference type="SUPFAM" id="SSF103481">
    <property type="entry name" value="Multidrug resistance efflux transporter EmrE"/>
    <property type="match status" value="1"/>
</dbReference>
<protein>
    <submittedName>
        <fullName evidence="9">Drug/Metabolite transporter superfamily</fullName>
    </submittedName>
</protein>
<evidence type="ECO:0000256" key="1">
    <source>
        <dbReference type="ARBA" id="ARBA00004651"/>
    </source>
</evidence>
<dbReference type="InterPro" id="IPR037185">
    <property type="entry name" value="EmrE-like"/>
</dbReference>
<dbReference type="STRING" id="296587.C1E3P5"/>
<evidence type="ECO:0000313" key="9">
    <source>
        <dbReference type="EMBL" id="ACO62972.1"/>
    </source>
</evidence>
<dbReference type="PANTHER" id="PTHR42920:SF26">
    <property type="entry name" value="OS03G0707200 PROTEIN"/>
    <property type="match status" value="1"/>
</dbReference>
<keyword evidence="3" id="KW-1003">Cell membrane</keyword>
<evidence type="ECO:0000256" key="4">
    <source>
        <dbReference type="ARBA" id="ARBA00022692"/>
    </source>
</evidence>
<keyword evidence="4 7" id="KW-0812">Transmembrane</keyword>
<dbReference type="AlphaFoldDB" id="C1E3P5"/>
<proteinExistence type="inferred from homology"/>
<comment type="subcellular location">
    <subcellularLocation>
        <location evidence="1">Cell membrane</location>
        <topology evidence="1">Multi-pass membrane protein</topology>
    </subcellularLocation>
</comment>
<evidence type="ECO:0000256" key="7">
    <source>
        <dbReference type="SAM" id="Phobius"/>
    </source>
</evidence>
<comment type="similarity">
    <text evidence="2">Belongs to the drug/metabolite transporter (DMT) superfamily. Plant drug/metabolite exporter (P-DME) (TC 2.A.7.4) family.</text>
</comment>
<feature type="transmembrane region" description="Helical" evidence="7">
    <location>
        <begin position="153"/>
        <end position="172"/>
    </location>
</feature>
<dbReference type="Proteomes" id="UP000002009">
    <property type="component" value="Chromosome 4"/>
</dbReference>
<feature type="transmembrane region" description="Helical" evidence="7">
    <location>
        <begin position="127"/>
        <end position="147"/>
    </location>
</feature>
<evidence type="ECO:0000256" key="5">
    <source>
        <dbReference type="ARBA" id="ARBA00022989"/>
    </source>
</evidence>
<keyword evidence="10" id="KW-1185">Reference proteome</keyword>
<evidence type="ECO:0000313" key="10">
    <source>
        <dbReference type="Proteomes" id="UP000002009"/>
    </source>
</evidence>
<dbReference type="Pfam" id="PF00892">
    <property type="entry name" value="EamA"/>
    <property type="match status" value="1"/>
</dbReference>
<gene>
    <name evidence="9" type="ORF">MICPUN_108076</name>
</gene>
<evidence type="ECO:0000256" key="3">
    <source>
        <dbReference type="ARBA" id="ARBA00022475"/>
    </source>
</evidence>
<dbReference type="GO" id="GO:0005886">
    <property type="term" value="C:plasma membrane"/>
    <property type="evidence" value="ECO:0007669"/>
    <property type="project" value="UniProtKB-SubCell"/>
</dbReference>
<accession>C1E3P5</accession>
<feature type="domain" description="EamA" evidence="8">
    <location>
        <begin position="96"/>
        <end position="167"/>
    </location>
</feature>
<organism evidence="9 10">
    <name type="scientific">Micromonas commoda (strain RCC299 / NOUM17 / CCMP2709)</name>
    <name type="common">Picoplanktonic green alga</name>
    <dbReference type="NCBI Taxonomy" id="296587"/>
    <lineage>
        <taxon>Eukaryota</taxon>
        <taxon>Viridiplantae</taxon>
        <taxon>Chlorophyta</taxon>
        <taxon>Mamiellophyceae</taxon>
        <taxon>Mamiellales</taxon>
        <taxon>Mamiellaceae</taxon>
        <taxon>Micromonas</taxon>
    </lineage>
</organism>
<reference evidence="9 10" key="1">
    <citation type="journal article" date="2009" name="Science">
        <title>Green evolution and dynamic adaptations revealed by genomes of the marine picoeukaryotes Micromonas.</title>
        <authorList>
            <person name="Worden A.Z."/>
            <person name="Lee J.H."/>
            <person name="Mock T."/>
            <person name="Rouze P."/>
            <person name="Simmons M.P."/>
            <person name="Aerts A.L."/>
            <person name="Allen A.E."/>
            <person name="Cuvelier M.L."/>
            <person name="Derelle E."/>
            <person name="Everett M.V."/>
            <person name="Foulon E."/>
            <person name="Grimwood J."/>
            <person name="Gundlach H."/>
            <person name="Henrissat B."/>
            <person name="Napoli C."/>
            <person name="McDonald S.M."/>
            <person name="Parker M.S."/>
            <person name="Rombauts S."/>
            <person name="Salamov A."/>
            <person name="Von Dassow P."/>
            <person name="Badger J.H."/>
            <person name="Coutinho P.M."/>
            <person name="Demir E."/>
            <person name="Dubchak I."/>
            <person name="Gentemann C."/>
            <person name="Eikrem W."/>
            <person name="Gready J.E."/>
            <person name="John U."/>
            <person name="Lanier W."/>
            <person name="Lindquist E.A."/>
            <person name="Lucas S."/>
            <person name="Mayer K.F."/>
            <person name="Moreau H."/>
            <person name="Not F."/>
            <person name="Otillar R."/>
            <person name="Panaud O."/>
            <person name="Pangilinan J."/>
            <person name="Paulsen I."/>
            <person name="Piegu B."/>
            <person name="Poliakov A."/>
            <person name="Robbens S."/>
            <person name="Schmutz J."/>
            <person name="Toulza E."/>
            <person name="Wyss T."/>
            <person name="Zelensky A."/>
            <person name="Zhou K."/>
            <person name="Armbrust E.V."/>
            <person name="Bhattacharya D."/>
            <person name="Goodenough U.W."/>
            <person name="Van de Peer Y."/>
            <person name="Grigoriev I.V."/>
        </authorList>
    </citation>
    <scope>NUCLEOTIDE SEQUENCE [LARGE SCALE GENOMIC DNA]</scope>
    <source>
        <strain evidence="10">RCC299 / NOUM17</strain>
    </source>
</reference>